<name>A0A0C3RPV1_PHLG1</name>
<evidence type="ECO:0000259" key="2">
    <source>
        <dbReference type="PROSITE" id="PS50222"/>
    </source>
</evidence>
<dbReference type="Proteomes" id="UP000053257">
    <property type="component" value="Unassembled WGS sequence"/>
</dbReference>
<accession>A0A0C3RPV1</accession>
<dbReference type="AlphaFoldDB" id="A0A0C3RPV1"/>
<dbReference type="GO" id="GO:0016460">
    <property type="term" value="C:myosin II complex"/>
    <property type="evidence" value="ECO:0007669"/>
    <property type="project" value="TreeGrafter"/>
</dbReference>
<dbReference type="GO" id="GO:1903475">
    <property type="term" value="P:mitotic actomyosin contractile ring assembly"/>
    <property type="evidence" value="ECO:0007669"/>
    <property type="project" value="TreeGrafter"/>
</dbReference>
<evidence type="ECO:0000313" key="3">
    <source>
        <dbReference type="EMBL" id="KIP01631.1"/>
    </source>
</evidence>
<feature type="domain" description="EF-hand" evidence="2">
    <location>
        <begin position="128"/>
        <end position="163"/>
    </location>
</feature>
<evidence type="ECO:0000313" key="4">
    <source>
        <dbReference type="Proteomes" id="UP000053257"/>
    </source>
</evidence>
<dbReference type="FunFam" id="1.10.238.10:FF:000003">
    <property type="entry name" value="Calmodulin A"/>
    <property type="match status" value="1"/>
</dbReference>
<keyword evidence="4" id="KW-1185">Reference proteome</keyword>
<gene>
    <name evidence="3" type="ORF">PHLGIDRAFT_123186</name>
</gene>
<dbReference type="STRING" id="745531.A0A0C3RPV1"/>
<dbReference type="InterPro" id="IPR011992">
    <property type="entry name" value="EF-hand-dom_pair"/>
</dbReference>
<dbReference type="InterPro" id="IPR002048">
    <property type="entry name" value="EF_hand_dom"/>
</dbReference>
<dbReference type="EMBL" id="KN840757">
    <property type="protein sequence ID" value="KIP01631.1"/>
    <property type="molecule type" value="Genomic_DNA"/>
</dbReference>
<dbReference type="InterPro" id="IPR050230">
    <property type="entry name" value="CALM/Myosin/TropC-like"/>
</dbReference>
<proteinExistence type="predicted"/>
<dbReference type="OrthoDB" id="26525at2759"/>
<feature type="domain" description="EF-hand" evidence="2">
    <location>
        <begin position="57"/>
        <end position="92"/>
    </location>
</feature>
<dbReference type="PANTHER" id="PTHR23048:SF0">
    <property type="entry name" value="CALMODULIN LIKE 3"/>
    <property type="match status" value="1"/>
</dbReference>
<evidence type="ECO:0000256" key="1">
    <source>
        <dbReference type="ARBA" id="ARBA00022737"/>
    </source>
</evidence>
<dbReference type="HOGENOM" id="CLU_061288_13_1_1"/>
<dbReference type="PANTHER" id="PTHR23048">
    <property type="entry name" value="MYOSIN LIGHT CHAIN 1, 3"/>
    <property type="match status" value="1"/>
</dbReference>
<dbReference type="Pfam" id="PF13499">
    <property type="entry name" value="EF-hand_7"/>
    <property type="match status" value="1"/>
</dbReference>
<dbReference type="CDD" id="cd00051">
    <property type="entry name" value="EFh"/>
    <property type="match status" value="1"/>
</dbReference>
<sequence length="196" mass="21436">MREREDECSRGRAEIREGAATCGRITSFSSVRRCQSYSAPKPGCQPIPTTPHPPTMSDNAEYKEAFALFDKKGTGAVPRDVLGDLLRALGQNPTQAEVADIVAGAPRDVDYKTFLTILNRPDGFKPAGTPDEFIRGFQVFDKEGNGFIGAGELRYVLTQLGEKMSDEEVDELLKGVQIGADGNVNYESFVRTILSQ</sequence>
<dbReference type="SMART" id="SM00054">
    <property type="entry name" value="EFh"/>
    <property type="match status" value="2"/>
</dbReference>
<organism evidence="3 4">
    <name type="scientific">Phlebiopsis gigantea (strain 11061_1 CR5-6)</name>
    <name type="common">White-rot fungus</name>
    <name type="synonym">Peniophora gigantea</name>
    <dbReference type="NCBI Taxonomy" id="745531"/>
    <lineage>
        <taxon>Eukaryota</taxon>
        <taxon>Fungi</taxon>
        <taxon>Dikarya</taxon>
        <taxon>Basidiomycota</taxon>
        <taxon>Agaricomycotina</taxon>
        <taxon>Agaricomycetes</taxon>
        <taxon>Polyporales</taxon>
        <taxon>Phanerochaetaceae</taxon>
        <taxon>Phlebiopsis</taxon>
    </lineage>
</organism>
<reference evidence="3 4" key="1">
    <citation type="journal article" date="2014" name="PLoS Genet.">
        <title>Analysis of the Phlebiopsis gigantea genome, transcriptome and secretome provides insight into its pioneer colonization strategies of wood.</title>
        <authorList>
            <person name="Hori C."/>
            <person name="Ishida T."/>
            <person name="Igarashi K."/>
            <person name="Samejima M."/>
            <person name="Suzuki H."/>
            <person name="Master E."/>
            <person name="Ferreira P."/>
            <person name="Ruiz-Duenas F.J."/>
            <person name="Held B."/>
            <person name="Canessa P."/>
            <person name="Larrondo L.F."/>
            <person name="Schmoll M."/>
            <person name="Druzhinina I.S."/>
            <person name="Kubicek C.P."/>
            <person name="Gaskell J.A."/>
            <person name="Kersten P."/>
            <person name="St John F."/>
            <person name="Glasner J."/>
            <person name="Sabat G."/>
            <person name="Splinter BonDurant S."/>
            <person name="Syed K."/>
            <person name="Yadav J."/>
            <person name="Mgbeahuruike A.C."/>
            <person name="Kovalchuk A."/>
            <person name="Asiegbu F.O."/>
            <person name="Lackner G."/>
            <person name="Hoffmeister D."/>
            <person name="Rencoret J."/>
            <person name="Gutierrez A."/>
            <person name="Sun H."/>
            <person name="Lindquist E."/>
            <person name="Barry K."/>
            <person name="Riley R."/>
            <person name="Grigoriev I.V."/>
            <person name="Henrissat B."/>
            <person name="Kues U."/>
            <person name="Berka R.M."/>
            <person name="Martinez A.T."/>
            <person name="Covert S.F."/>
            <person name="Blanchette R.A."/>
            <person name="Cullen D."/>
        </authorList>
    </citation>
    <scope>NUCLEOTIDE SEQUENCE [LARGE SCALE GENOMIC DNA]</scope>
    <source>
        <strain evidence="3 4">11061_1 CR5-6</strain>
    </source>
</reference>
<dbReference type="GO" id="GO:0005509">
    <property type="term" value="F:calcium ion binding"/>
    <property type="evidence" value="ECO:0007669"/>
    <property type="project" value="InterPro"/>
</dbReference>
<dbReference type="Gene3D" id="1.10.238.10">
    <property type="entry name" value="EF-hand"/>
    <property type="match status" value="2"/>
</dbReference>
<keyword evidence="1" id="KW-0677">Repeat</keyword>
<dbReference type="PROSITE" id="PS50222">
    <property type="entry name" value="EF_HAND_2"/>
    <property type="match status" value="2"/>
</dbReference>
<protein>
    <recommendedName>
        <fullName evidence="2">EF-hand domain-containing protein</fullName>
    </recommendedName>
</protein>
<dbReference type="SUPFAM" id="SSF47473">
    <property type="entry name" value="EF-hand"/>
    <property type="match status" value="1"/>
</dbReference>